<feature type="compositionally biased region" description="Basic and acidic residues" evidence="5">
    <location>
        <begin position="1114"/>
        <end position="1133"/>
    </location>
</feature>
<dbReference type="InterPro" id="IPR001005">
    <property type="entry name" value="SANT/Myb"/>
</dbReference>
<evidence type="ECO:0000256" key="1">
    <source>
        <dbReference type="ARBA" id="ARBA00023015"/>
    </source>
</evidence>
<feature type="compositionally biased region" description="Low complexity" evidence="5">
    <location>
        <begin position="807"/>
        <end position="824"/>
    </location>
</feature>
<dbReference type="GO" id="GO:0019185">
    <property type="term" value="C:snRNA-activating protein complex"/>
    <property type="evidence" value="ECO:0007669"/>
    <property type="project" value="TreeGrafter"/>
</dbReference>
<feature type="compositionally biased region" description="Basic residues" evidence="5">
    <location>
        <begin position="1205"/>
        <end position="1214"/>
    </location>
</feature>
<feature type="domain" description="Myb-like" evidence="6">
    <location>
        <begin position="578"/>
        <end position="629"/>
    </location>
</feature>
<feature type="domain" description="HTH myb-type" evidence="7">
    <location>
        <begin position="580"/>
        <end position="629"/>
    </location>
</feature>
<feature type="compositionally biased region" description="Basic and acidic residues" evidence="5">
    <location>
        <begin position="8"/>
        <end position="20"/>
    </location>
</feature>
<dbReference type="PROSITE" id="PS51294">
    <property type="entry name" value="HTH_MYB"/>
    <property type="match status" value="3"/>
</dbReference>
<sequence length="1214" mass="137249">MPSGGDDPLSKEPDDSHSDQSEDDEDEDALEIDEADLDSFLREHNALDEYGQVIDSNVVTKVQEQSHVAMAMDMDIIAQLTESSNSHGEARHLLSSEHMLQADSTTSLSTQTHTLSSPSAIANGNSTYLPTAAMIPLLQDPFLLQDAEDWMAAKQREIEQQEILLRNISTTSMQSVQAPPVALHLPTPQTAQSAPSAPSISSVLSVLSVPSAPASSSFRHIPRPALPHTSLSYVEPTPSPQSAPDEEAKVVEGGDMDVDVEVGIQQEQQHQHRQEEQTPRVQLQVPLAGPVPSSVTPEEMELLKAEIRAQTQHALEENRKFQETITRHLAIDEFRALIAKQEKAQSNPVLLHNSDKGVGPPYFVDINNEVPPDNEDAEMRKKRALGLSNRESCWGQRERDQLREGVIAENKRIMFEMLSKTKNPATIKFMEEEVPNSEMTINTKGLNWQRISDRYVPRRSATQCLIQWTGHDHPGINNGIWRKKEVALLEELVEKYQGRNWIQIAVDLNTNRTASMCFRRYQSRQGKTITRGHWTEEENNILREAVRVLGDNNWSQVSYCLDNRSATQCHQHWTKSACSTIRRVRWLPEEDSALRKAVEVYGTGKWAKVQHHVPGRTDIQCRERYVNVLAPNIRFGSWTKEESEKLMHLVDLHGAGKWSLIASHMDGRTDNQCVRRWQLVKREQEKKELGLPVKEFIRRRPGRTTAAALPDAKEHKDTIREVTQMNRPDKFALKKFEKQYTDARRREATRQYYQDLEYLKGQIDYNMHLHRQRDIYDRWMDRWGEHHKPIEQVFNLGIPPNYRKPSTDPSPSQQQQLSESQSHIPSERQSSRQPSPVPQSPSQAQQPSLEPPEEGKKKATTRKERKNRADGLGPAIPGMTKYMMMHLAKQRRRAQVESMDELSLFRETPPESSARPGMVRPVPPSVATVEALSQLVMQGAYDGGRFMFPHVCKDGKVETPQLHSTPLTDAERSRPEYRELSERFESVFMWPTMLGMLHMAHAREQVTKMAERKRKSQRDQETRVRTRQNLERWQALMADGGEGPGVEPPRISVSPSLSSSHPGRKRHRSRGMSLGTSDNNSDSFVEDDMDSDDSDRDDDEPESGGVGHMSAKRVRTEEPERQEQEPESMDIHKGPPLGQKTTALESGSGEATGTNDVLAASKASETSEARSSMLVPPVVQDGSETETDSDVEMLNLSQTGDRARQKAKGKAKAL</sequence>
<dbReference type="GO" id="GO:0000978">
    <property type="term" value="F:RNA polymerase II cis-regulatory region sequence-specific DNA binding"/>
    <property type="evidence" value="ECO:0007669"/>
    <property type="project" value="TreeGrafter"/>
</dbReference>
<dbReference type="Pfam" id="PF00249">
    <property type="entry name" value="Myb_DNA-binding"/>
    <property type="match status" value="4"/>
</dbReference>
<feature type="region of interest" description="Disordered" evidence="5">
    <location>
        <begin position="1"/>
        <end position="34"/>
    </location>
</feature>
<keyword evidence="2" id="KW-0238">DNA-binding</keyword>
<feature type="domain" description="HTH myb-type" evidence="7">
    <location>
        <begin position="526"/>
        <end position="575"/>
    </location>
</feature>
<feature type="region of interest" description="Disordered" evidence="5">
    <location>
        <begin position="1006"/>
        <end position="1214"/>
    </location>
</feature>
<evidence type="ECO:0000256" key="3">
    <source>
        <dbReference type="ARBA" id="ARBA00023163"/>
    </source>
</evidence>
<dbReference type="GO" id="GO:0042796">
    <property type="term" value="P:snRNA transcription by RNA polymerase III"/>
    <property type="evidence" value="ECO:0007669"/>
    <property type="project" value="TreeGrafter"/>
</dbReference>
<evidence type="ECO:0000313" key="8">
    <source>
        <dbReference type="EMBL" id="KAF9322757.1"/>
    </source>
</evidence>
<dbReference type="SUPFAM" id="SSF46689">
    <property type="entry name" value="Homeodomain-like"/>
    <property type="match status" value="4"/>
</dbReference>
<gene>
    <name evidence="8" type="primary">SNAPC4_1</name>
    <name evidence="8" type="ORF">BG006_002077</name>
</gene>
<name>A0A9P5SCE1_9FUNG</name>
<dbReference type="SMART" id="SM00717">
    <property type="entry name" value="SANT"/>
    <property type="match status" value="5"/>
</dbReference>
<dbReference type="PANTHER" id="PTHR46621">
    <property type="entry name" value="SNRNA-ACTIVATING PROTEIN COMPLEX SUBUNIT 4"/>
    <property type="match status" value="1"/>
</dbReference>
<evidence type="ECO:0000256" key="5">
    <source>
        <dbReference type="SAM" id="MobiDB-lite"/>
    </source>
</evidence>
<dbReference type="AlphaFoldDB" id="A0A9P5SCE1"/>
<comment type="caution">
    <text evidence="8">The sequence shown here is derived from an EMBL/GenBank/DDBJ whole genome shotgun (WGS) entry which is preliminary data.</text>
</comment>
<dbReference type="CDD" id="cd00167">
    <property type="entry name" value="SANT"/>
    <property type="match status" value="4"/>
</dbReference>
<feature type="compositionally biased region" description="Polar residues" evidence="5">
    <location>
        <begin position="1139"/>
        <end position="1155"/>
    </location>
</feature>
<proteinExistence type="predicted"/>
<dbReference type="GO" id="GO:0042795">
    <property type="term" value="P:snRNA transcription by RNA polymerase II"/>
    <property type="evidence" value="ECO:0007669"/>
    <property type="project" value="TreeGrafter"/>
</dbReference>
<evidence type="ECO:0000256" key="4">
    <source>
        <dbReference type="ARBA" id="ARBA00023242"/>
    </source>
</evidence>
<dbReference type="InterPro" id="IPR051575">
    <property type="entry name" value="Myb-like_DNA-bd"/>
</dbReference>
<keyword evidence="9" id="KW-1185">Reference proteome</keyword>
<feature type="domain" description="Myb-like" evidence="6">
    <location>
        <begin position="630"/>
        <end position="681"/>
    </location>
</feature>
<evidence type="ECO:0000259" key="7">
    <source>
        <dbReference type="PROSITE" id="PS51294"/>
    </source>
</evidence>
<feature type="domain" description="HTH myb-type" evidence="7">
    <location>
        <begin position="630"/>
        <end position="685"/>
    </location>
</feature>
<dbReference type="InterPro" id="IPR009057">
    <property type="entry name" value="Homeodomain-like_sf"/>
</dbReference>
<dbReference type="GO" id="GO:0001006">
    <property type="term" value="F:RNA polymerase III type 3 promoter sequence-specific DNA binding"/>
    <property type="evidence" value="ECO:0007669"/>
    <property type="project" value="TreeGrafter"/>
</dbReference>
<feature type="compositionally biased region" description="Low complexity" evidence="5">
    <location>
        <begin position="1048"/>
        <end position="1061"/>
    </location>
</feature>
<dbReference type="Proteomes" id="UP000696485">
    <property type="component" value="Unassembled WGS sequence"/>
</dbReference>
<dbReference type="EMBL" id="JAAAUY010001459">
    <property type="protein sequence ID" value="KAF9322757.1"/>
    <property type="molecule type" value="Genomic_DNA"/>
</dbReference>
<feature type="region of interest" description="Disordered" evidence="5">
    <location>
        <begin position="796"/>
        <end position="878"/>
    </location>
</feature>
<keyword evidence="3" id="KW-0804">Transcription</keyword>
<feature type="compositionally biased region" description="Basic and acidic residues" evidence="5">
    <location>
        <begin position="1017"/>
        <end position="1030"/>
    </location>
</feature>
<evidence type="ECO:0000259" key="6">
    <source>
        <dbReference type="PROSITE" id="PS50090"/>
    </source>
</evidence>
<dbReference type="PANTHER" id="PTHR46621:SF1">
    <property type="entry name" value="SNRNA-ACTIVATING PROTEIN COMPLEX SUBUNIT 4"/>
    <property type="match status" value="1"/>
</dbReference>
<dbReference type="Gene3D" id="1.10.10.60">
    <property type="entry name" value="Homeodomain-like"/>
    <property type="match status" value="4"/>
</dbReference>
<feature type="domain" description="Myb-like" evidence="6">
    <location>
        <begin position="473"/>
        <end position="525"/>
    </location>
</feature>
<feature type="compositionally biased region" description="Low complexity" evidence="5">
    <location>
        <begin position="831"/>
        <end position="848"/>
    </location>
</feature>
<reference evidence="8" key="1">
    <citation type="journal article" date="2020" name="Fungal Divers.">
        <title>Resolving the Mortierellaceae phylogeny through synthesis of multi-gene phylogenetics and phylogenomics.</title>
        <authorList>
            <person name="Vandepol N."/>
            <person name="Liber J."/>
            <person name="Desiro A."/>
            <person name="Na H."/>
            <person name="Kennedy M."/>
            <person name="Barry K."/>
            <person name="Grigoriev I.V."/>
            <person name="Miller A.N."/>
            <person name="O'Donnell K."/>
            <person name="Stajich J.E."/>
            <person name="Bonito G."/>
        </authorList>
    </citation>
    <scope>NUCLEOTIDE SEQUENCE</scope>
    <source>
        <strain evidence="8">NVP1</strain>
    </source>
</reference>
<accession>A0A9P5SCE1</accession>
<feature type="domain" description="Myb-like" evidence="6">
    <location>
        <begin position="526"/>
        <end position="577"/>
    </location>
</feature>
<protein>
    <submittedName>
        <fullName evidence="8">Myblike DNAbinding domain-containing protein</fullName>
    </submittedName>
</protein>
<organism evidence="8 9">
    <name type="scientific">Podila minutissima</name>
    <dbReference type="NCBI Taxonomy" id="64525"/>
    <lineage>
        <taxon>Eukaryota</taxon>
        <taxon>Fungi</taxon>
        <taxon>Fungi incertae sedis</taxon>
        <taxon>Mucoromycota</taxon>
        <taxon>Mortierellomycotina</taxon>
        <taxon>Mortierellomycetes</taxon>
        <taxon>Mortierellales</taxon>
        <taxon>Mortierellaceae</taxon>
        <taxon>Podila</taxon>
    </lineage>
</organism>
<dbReference type="InterPro" id="IPR017930">
    <property type="entry name" value="Myb_dom"/>
</dbReference>
<keyword evidence="4" id="KW-0539">Nucleus</keyword>
<evidence type="ECO:0000313" key="9">
    <source>
        <dbReference type="Proteomes" id="UP000696485"/>
    </source>
</evidence>
<evidence type="ECO:0000256" key="2">
    <source>
        <dbReference type="ARBA" id="ARBA00023125"/>
    </source>
</evidence>
<dbReference type="PROSITE" id="PS50090">
    <property type="entry name" value="MYB_LIKE"/>
    <property type="match status" value="4"/>
</dbReference>
<feature type="compositionally biased region" description="Acidic residues" evidence="5">
    <location>
        <begin position="21"/>
        <end position="34"/>
    </location>
</feature>
<feature type="compositionally biased region" description="Acidic residues" evidence="5">
    <location>
        <begin position="1084"/>
        <end position="1102"/>
    </location>
</feature>
<keyword evidence="1" id="KW-0805">Transcription regulation</keyword>